<name>A0A256IKI5_9EURY</name>
<feature type="domain" description="SWIM-type" evidence="2">
    <location>
        <begin position="26"/>
        <end position="58"/>
    </location>
</feature>
<evidence type="ECO:0000256" key="1">
    <source>
        <dbReference type="PROSITE-ProRule" id="PRU00325"/>
    </source>
</evidence>
<keyword evidence="1" id="KW-0863">Zinc-finger</keyword>
<protein>
    <recommendedName>
        <fullName evidence="2">SWIM-type domain-containing protein</fullName>
    </recommendedName>
</protein>
<reference evidence="3 4" key="1">
    <citation type="journal article" date="2014" name="Front. Microbiol.">
        <title>Population and genomic analysis of the genus Halorubrum.</title>
        <authorList>
            <person name="Fullmer M.S."/>
            <person name="Soucy S.M."/>
            <person name="Swithers K.S."/>
            <person name="Makkay A.M."/>
            <person name="Wheeler R."/>
            <person name="Ventosa A."/>
            <person name="Gogarten J.P."/>
            <person name="Papke R.T."/>
        </authorList>
    </citation>
    <scope>NUCLEOTIDE SEQUENCE [LARGE SCALE GENOMIC DNA]</scope>
    <source>
        <strain evidence="3 4">Cb34</strain>
    </source>
</reference>
<dbReference type="EMBL" id="NHPJ01000081">
    <property type="protein sequence ID" value="OYR56667.1"/>
    <property type="molecule type" value="Genomic_DNA"/>
</dbReference>
<dbReference type="Pfam" id="PF04434">
    <property type="entry name" value="SWIM"/>
    <property type="match status" value="1"/>
</dbReference>
<dbReference type="AlphaFoldDB" id="A0A256IKI5"/>
<dbReference type="GO" id="GO:0008270">
    <property type="term" value="F:zinc ion binding"/>
    <property type="evidence" value="ECO:0007669"/>
    <property type="project" value="UniProtKB-KW"/>
</dbReference>
<sequence>MLTIGYLNRAKNAPGLYEVYTTGDPYLVDLQLGTCECADYRYRDGPCKHLHRARFATGEHPIPANADQDRIDEKLGTCTEHDD</sequence>
<keyword evidence="1" id="KW-0479">Metal-binding</keyword>
<evidence type="ECO:0000259" key="2">
    <source>
        <dbReference type="PROSITE" id="PS50966"/>
    </source>
</evidence>
<proteinExistence type="predicted"/>
<keyword evidence="1" id="KW-0862">Zinc</keyword>
<dbReference type="Proteomes" id="UP000216308">
    <property type="component" value="Unassembled WGS sequence"/>
</dbReference>
<gene>
    <name evidence="3" type="ORF">DJ70_08095</name>
</gene>
<organism evidence="3 4">
    <name type="scientific">Halorubrum halodurans</name>
    <dbReference type="NCBI Taxonomy" id="1383851"/>
    <lineage>
        <taxon>Archaea</taxon>
        <taxon>Methanobacteriati</taxon>
        <taxon>Methanobacteriota</taxon>
        <taxon>Stenosarchaea group</taxon>
        <taxon>Halobacteria</taxon>
        <taxon>Halobacteriales</taxon>
        <taxon>Haloferacaceae</taxon>
        <taxon>Halorubrum</taxon>
    </lineage>
</organism>
<accession>A0A256IKI5</accession>
<dbReference type="InterPro" id="IPR007527">
    <property type="entry name" value="Znf_SWIM"/>
</dbReference>
<dbReference type="PROSITE" id="PS50966">
    <property type="entry name" value="ZF_SWIM"/>
    <property type="match status" value="1"/>
</dbReference>
<evidence type="ECO:0000313" key="3">
    <source>
        <dbReference type="EMBL" id="OYR56667.1"/>
    </source>
</evidence>
<comment type="caution">
    <text evidence="3">The sequence shown here is derived from an EMBL/GenBank/DDBJ whole genome shotgun (WGS) entry which is preliminary data.</text>
</comment>
<evidence type="ECO:0000313" key="4">
    <source>
        <dbReference type="Proteomes" id="UP000216308"/>
    </source>
</evidence>
<keyword evidence="4" id="KW-1185">Reference proteome</keyword>